<evidence type="ECO:0000313" key="3">
    <source>
        <dbReference type="Proteomes" id="UP000271925"/>
    </source>
</evidence>
<keyword evidence="3" id="KW-1185">Reference proteome</keyword>
<dbReference type="PANTHER" id="PTHR36503">
    <property type="entry name" value="BLR2520 PROTEIN"/>
    <property type="match status" value="1"/>
</dbReference>
<name>A0A3P1BNN8_9BACT</name>
<evidence type="ECO:0000259" key="1">
    <source>
        <dbReference type="PROSITE" id="PS51819"/>
    </source>
</evidence>
<dbReference type="Gene3D" id="3.10.180.10">
    <property type="entry name" value="2,3-Dihydroxybiphenyl 1,2-Dioxygenase, domain 1"/>
    <property type="match status" value="1"/>
</dbReference>
<dbReference type="InterPro" id="IPR037523">
    <property type="entry name" value="VOC_core"/>
</dbReference>
<dbReference type="CDD" id="cd09012">
    <property type="entry name" value="VOC_like"/>
    <property type="match status" value="1"/>
</dbReference>
<gene>
    <name evidence="2" type="ORF">EHT25_19805</name>
</gene>
<dbReference type="EMBL" id="RQJO01000009">
    <property type="protein sequence ID" value="RRB02692.1"/>
    <property type="molecule type" value="Genomic_DNA"/>
</dbReference>
<dbReference type="PROSITE" id="PS51819">
    <property type="entry name" value="VOC"/>
    <property type="match status" value="1"/>
</dbReference>
<dbReference type="GO" id="GO:0051213">
    <property type="term" value="F:dioxygenase activity"/>
    <property type="evidence" value="ECO:0007669"/>
    <property type="project" value="UniProtKB-KW"/>
</dbReference>
<accession>A0A3P1BNN8</accession>
<proteinExistence type="predicted"/>
<dbReference type="InterPro" id="IPR029068">
    <property type="entry name" value="Glyas_Bleomycin-R_OHBP_Dase"/>
</dbReference>
<feature type="domain" description="VOC" evidence="1">
    <location>
        <begin position="3"/>
        <end position="127"/>
    </location>
</feature>
<dbReference type="Proteomes" id="UP000271925">
    <property type="component" value="Unassembled WGS sequence"/>
</dbReference>
<dbReference type="PANTHER" id="PTHR36503:SF2">
    <property type="entry name" value="BLR2408 PROTEIN"/>
    <property type="match status" value="1"/>
</dbReference>
<reference evidence="2 3" key="1">
    <citation type="submission" date="2018-11" db="EMBL/GenBank/DDBJ databases">
        <authorList>
            <person name="Zhou Z."/>
            <person name="Wang G."/>
        </authorList>
    </citation>
    <scope>NUCLEOTIDE SEQUENCE [LARGE SCALE GENOMIC DNA]</scope>
    <source>
        <strain evidence="2 3">KCTC52004</strain>
    </source>
</reference>
<evidence type="ECO:0000313" key="2">
    <source>
        <dbReference type="EMBL" id="RRB02692.1"/>
    </source>
</evidence>
<keyword evidence="2" id="KW-0223">Dioxygenase</keyword>
<dbReference type="AlphaFoldDB" id="A0A3P1BNN8"/>
<dbReference type="InterPro" id="IPR053863">
    <property type="entry name" value="Glyoxy/Ble-like_N"/>
</dbReference>
<dbReference type="Pfam" id="PF22677">
    <property type="entry name" value="Ble-like_N"/>
    <property type="match status" value="1"/>
</dbReference>
<dbReference type="OrthoDB" id="9798430at2"/>
<dbReference type="SUPFAM" id="SSF54593">
    <property type="entry name" value="Glyoxalase/Bleomycin resistance protein/Dihydroxybiphenyl dioxygenase"/>
    <property type="match status" value="1"/>
</dbReference>
<organism evidence="2 3">
    <name type="scientific">Larkinella rosea</name>
    <dbReference type="NCBI Taxonomy" id="2025312"/>
    <lineage>
        <taxon>Bacteria</taxon>
        <taxon>Pseudomonadati</taxon>
        <taxon>Bacteroidota</taxon>
        <taxon>Cytophagia</taxon>
        <taxon>Cytophagales</taxon>
        <taxon>Spirosomataceae</taxon>
        <taxon>Larkinella</taxon>
    </lineage>
</organism>
<sequence>MATKIFVNLPVKDLNQSVAFFTSLGYTFNPQFTDEKATCMIISEDIFVMLLVEPFFKSFTKKELADATKTTESIICLSADSREAVDDLVSKALAAGGKTPNEKQDQGFMYGHGFEDLDGHLWEVMWMDPAALNQEQPTAAVSN</sequence>
<comment type="caution">
    <text evidence="2">The sequence shown here is derived from an EMBL/GenBank/DDBJ whole genome shotgun (WGS) entry which is preliminary data.</text>
</comment>
<keyword evidence="2" id="KW-0560">Oxidoreductase</keyword>
<protein>
    <submittedName>
        <fullName evidence="2">Glyoxalase/bleomycin resistance/extradiol dioxygenase family protein</fullName>
    </submittedName>
</protein>
<dbReference type="RefSeq" id="WP_124876855.1">
    <property type="nucleotide sequence ID" value="NZ_RQJO01000009.1"/>
</dbReference>